<proteinExistence type="evidence at transcript level"/>
<dbReference type="InterPro" id="IPR042164">
    <property type="entry name" value="SLC25A44"/>
</dbReference>
<dbReference type="InterPro" id="IPR023395">
    <property type="entry name" value="MCP_dom_sf"/>
</dbReference>
<sequence length="363" mass="40722">MKEGKNIQIIEWTDLDKKKFYAYGLAMSGVLRFTIYPMNLVKTRLQAQEGKTAYNGLIDAFKKIGKREGIRGFYKGFPISLLQVFAGQLYITAYETSKQTIFNNQSLMVQHLCGGFMASTVSQTIMVPVDIIAQHQQVLGSRHKMTSVDLKKTKNGAKVIATEAVQTKKLSFIGQSVRIFRHILKTEGLKGLYRGYLVSLSTYGSNSAFYWGFYYLYSELLEGVLPHSDSWVREQFRILSAGLLGSTTAVLLTNPLDVVRTRYQLQVANSSGTSVGSWQIFRTLLNKEGYHGLTRGMSARIAQSSISSCVIVLAYEYIKKSSLNDDARARNGYETHPRTTHKILDHSRYGDIDDVSLVPTATK</sequence>
<feature type="repeat" description="Solcar" evidence="5">
    <location>
        <begin position="233"/>
        <end position="321"/>
    </location>
</feature>
<dbReference type="EMBL" id="LR790322">
    <property type="protein sequence ID" value="CAB3266184.1"/>
    <property type="molecule type" value="mRNA"/>
</dbReference>
<feature type="repeat" description="Solcar" evidence="5">
    <location>
        <begin position="16"/>
        <end position="100"/>
    </location>
</feature>
<gene>
    <name evidence="7" type="primary">Slc25a44</name>
</gene>
<keyword evidence="6" id="KW-0813">Transport</keyword>
<organism evidence="7">
    <name type="scientific">Phallusia mammillata</name>
    <dbReference type="NCBI Taxonomy" id="59560"/>
    <lineage>
        <taxon>Eukaryota</taxon>
        <taxon>Metazoa</taxon>
        <taxon>Chordata</taxon>
        <taxon>Tunicata</taxon>
        <taxon>Ascidiacea</taxon>
        <taxon>Phlebobranchia</taxon>
        <taxon>Ascidiidae</taxon>
        <taxon>Phallusia</taxon>
    </lineage>
</organism>
<reference evidence="7" key="1">
    <citation type="submission" date="2020-04" db="EMBL/GenBank/DDBJ databases">
        <authorList>
            <person name="Neveu A P."/>
        </authorList>
    </citation>
    <scope>NUCLEOTIDE SEQUENCE</scope>
    <source>
        <tissue evidence="7">Whole embryo</tissue>
    </source>
</reference>
<comment type="subcellular location">
    <subcellularLocation>
        <location evidence="1">Membrane</location>
        <topology evidence="1">Multi-pass membrane protein</topology>
    </subcellularLocation>
</comment>
<accession>A0A6F9DRW0</accession>
<dbReference type="GO" id="GO:0009083">
    <property type="term" value="P:branched-chain amino acid catabolic process"/>
    <property type="evidence" value="ECO:0007669"/>
    <property type="project" value="InterPro"/>
</dbReference>
<evidence type="ECO:0000256" key="6">
    <source>
        <dbReference type="RuleBase" id="RU000488"/>
    </source>
</evidence>
<evidence type="ECO:0000256" key="4">
    <source>
        <dbReference type="ARBA" id="ARBA00023136"/>
    </source>
</evidence>
<name>A0A6F9DRW0_9ASCI</name>
<dbReference type="PROSITE" id="PS50920">
    <property type="entry name" value="SOLCAR"/>
    <property type="match status" value="3"/>
</dbReference>
<protein>
    <submittedName>
        <fullName evidence="7">Solute carrier family 25 member 44-like</fullName>
    </submittedName>
</protein>
<feature type="repeat" description="Solcar" evidence="5">
    <location>
        <begin position="106"/>
        <end position="220"/>
    </location>
</feature>
<keyword evidence="3 5" id="KW-0812">Transmembrane</keyword>
<dbReference type="Gene3D" id="1.50.40.10">
    <property type="entry name" value="Mitochondrial carrier domain"/>
    <property type="match status" value="2"/>
</dbReference>
<dbReference type="GO" id="GO:0015658">
    <property type="term" value="F:branched-chain amino acid transmembrane transporter activity"/>
    <property type="evidence" value="ECO:0007669"/>
    <property type="project" value="InterPro"/>
</dbReference>
<evidence type="ECO:0000256" key="5">
    <source>
        <dbReference type="PROSITE-ProRule" id="PRU00282"/>
    </source>
</evidence>
<comment type="similarity">
    <text evidence="2 6">Belongs to the mitochondrial carrier (TC 2.A.29) family.</text>
</comment>
<dbReference type="InterPro" id="IPR018108">
    <property type="entry name" value="MCP_transmembrane"/>
</dbReference>
<dbReference type="PANTHER" id="PTHR46314:SF2">
    <property type="entry name" value="SOLUTE CARRIER FAMILY 25 MEMBER 44"/>
    <property type="match status" value="1"/>
</dbReference>
<keyword evidence="4 5" id="KW-0472">Membrane</keyword>
<dbReference type="AlphaFoldDB" id="A0A6F9DRW0"/>
<dbReference type="Pfam" id="PF00153">
    <property type="entry name" value="Mito_carr"/>
    <property type="match status" value="3"/>
</dbReference>
<evidence type="ECO:0000256" key="1">
    <source>
        <dbReference type="ARBA" id="ARBA00004141"/>
    </source>
</evidence>
<dbReference type="GO" id="GO:0016020">
    <property type="term" value="C:membrane"/>
    <property type="evidence" value="ECO:0007669"/>
    <property type="project" value="UniProtKB-SubCell"/>
</dbReference>
<evidence type="ECO:0000256" key="3">
    <source>
        <dbReference type="ARBA" id="ARBA00022692"/>
    </source>
</evidence>
<evidence type="ECO:0000256" key="2">
    <source>
        <dbReference type="ARBA" id="ARBA00006375"/>
    </source>
</evidence>
<dbReference type="SUPFAM" id="SSF103506">
    <property type="entry name" value="Mitochondrial carrier"/>
    <property type="match status" value="1"/>
</dbReference>
<dbReference type="PANTHER" id="PTHR46314">
    <property type="entry name" value="SOLUTE CARRIER FAMILY 25 MEMBER 44"/>
    <property type="match status" value="1"/>
</dbReference>
<evidence type="ECO:0000313" key="7">
    <source>
        <dbReference type="EMBL" id="CAB3266184.1"/>
    </source>
</evidence>
<dbReference type="GO" id="GO:0005739">
    <property type="term" value="C:mitochondrion"/>
    <property type="evidence" value="ECO:0007669"/>
    <property type="project" value="InterPro"/>
</dbReference>